<keyword evidence="3" id="KW-1185">Reference proteome</keyword>
<feature type="domain" description="Glutamine amidotransferase" evidence="1">
    <location>
        <begin position="30"/>
        <end position="180"/>
    </location>
</feature>
<dbReference type="OrthoDB" id="7388at2157"/>
<reference evidence="2 3" key="1">
    <citation type="journal article" date="2006" name="Science">
        <title>Genome of rice cluster I archaea -- the key methane producers in the rice rhizosphere.</title>
        <authorList>
            <person name="Erkel C."/>
            <person name="Kube M."/>
            <person name="Reinhardt R."/>
            <person name="Liesack W."/>
        </authorList>
    </citation>
    <scope>NUCLEOTIDE SEQUENCE [LARGE SCALE GENOMIC DNA]</scope>
    <source>
        <strain evidence="3">DSM 22066 / NBRC 105507 / MRE50</strain>
    </source>
</reference>
<dbReference type="PANTHER" id="PTHR42695:SF5">
    <property type="entry name" value="GLUTAMINE AMIDOTRANSFERASE YLR126C-RELATED"/>
    <property type="match status" value="1"/>
</dbReference>
<dbReference type="PATRIC" id="fig|351160.9.peg.487"/>
<gene>
    <name evidence="2" type="ORF">RRC3</name>
</gene>
<dbReference type="GO" id="GO:0005829">
    <property type="term" value="C:cytosol"/>
    <property type="evidence" value="ECO:0007669"/>
    <property type="project" value="TreeGrafter"/>
</dbReference>
<dbReference type="InterPro" id="IPR044992">
    <property type="entry name" value="ChyE-like"/>
</dbReference>
<dbReference type="Pfam" id="PF00117">
    <property type="entry name" value="GATase"/>
    <property type="match status" value="1"/>
</dbReference>
<evidence type="ECO:0000313" key="3">
    <source>
        <dbReference type="Proteomes" id="UP000000663"/>
    </source>
</evidence>
<dbReference type="CDD" id="cd01741">
    <property type="entry name" value="GATase1_1"/>
    <property type="match status" value="1"/>
</dbReference>
<proteinExistence type="predicted"/>
<dbReference type="AlphaFoldDB" id="Q0W1E4"/>
<dbReference type="SUPFAM" id="SSF52317">
    <property type="entry name" value="Class I glutamine amidotransferase-like"/>
    <property type="match status" value="1"/>
</dbReference>
<dbReference type="PROSITE" id="PS51273">
    <property type="entry name" value="GATASE_TYPE_1"/>
    <property type="match status" value="1"/>
</dbReference>
<dbReference type="PANTHER" id="PTHR42695">
    <property type="entry name" value="GLUTAMINE AMIDOTRANSFERASE YLR126C-RELATED"/>
    <property type="match status" value="1"/>
</dbReference>
<name>Q0W1E4_METAR</name>
<dbReference type="eggNOG" id="arCOG00090">
    <property type="taxonomic scope" value="Archaea"/>
</dbReference>
<accession>Q0W1E4</accession>
<keyword evidence="2" id="KW-0315">Glutamine amidotransferase</keyword>
<evidence type="ECO:0000259" key="1">
    <source>
        <dbReference type="Pfam" id="PF00117"/>
    </source>
</evidence>
<dbReference type="Gene3D" id="3.40.50.880">
    <property type="match status" value="1"/>
</dbReference>
<dbReference type="InterPro" id="IPR017926">
    <property type="entry name" value="GATASE"/>
</dbReference>
<sequence length="234" mass="26326">MRLHYLQHVPFENIANIQVWAKNKGHTVTKTVLYYDEALPDLKSFDWLIVMGGPMNIYEEKDYPWLVREKKFIKEAIDAGKLVLGVCLGAQMIADVLGAKVTPNKEKEIGWYEVVKTPEGKASPVFGALPDRFIAFHWHGDTFGIPAGATRLAYSEACENQAFEYNGGKVLGLQFHLESSDDSINRLAKNCGDELVDGKHIQKKAELIGQDEKLRTIYCHMCALLDAMEKAKKP</sequence>
<dbReference type="STRING" id="351160.RRC3"/>
<dbReference type="Proteomes" id="UP000000663">
    <property type="component" value="Chromosome"/>
</dbReference>
<protein>
    <submittedName>
        <fullName evidence="2">Glutamine amidotransferase (Class I)</fullName>
    </submittedName>
</protein>
<dbReference type="InterPro" id="IPR029062">
    <property type="entry name" value="Class_I_gatase-like"/>
</dbReference>
<organism evidence="2 3">
    <name type="scientific">Methanocella arvoryzae (strain DSM 22066 / NBRC 105507 / MRE50)</name>
    <dbReference type="NCBI Taxonomy" id="351160"/>
    <lineage>
        <taxon>Archaea</taxon>
        <taxon>Methanobacteriati</taxon>
        <taxon>Methanobacteriota</taxon>
        <taxon>Stenosarchaea group</taxon>
        <taxon>Methanomicrobia</taxon>
        <taxon>Methanocellales</taxon>
        <taxon>Methanocellaceae</taxon>
        <taxon>Methanocella</taxon>
    </lineage>
</organism>
<dbReference type="EMBL" id="AM114193">
    <property type="protein sequence ID" value="CAJ37799.1"/>
    <property type="molecule type" value="Genomic_DNA"/>
</dbReference>
<dbReference type="FunFam" id="3.40.50.880:FF:000033">
    <property type="entry name" value="Glutamine amidotransferase class-I"/>
    <property type="match status" value="1"/>
</dbReference>
<dbReference type="RefSeq" id="WP_012034789.1">
    <property type="nucleotide sequence ID" value="NC_009464.1"/>
</dbReference>
<evidence type="ECO:0000313" key="2">
    <source>
        <dbReference type="EMBL" id="CAJ37799.1"/>
    </source>
</evidence>
<dbReference type="GeneID" id="5143685"/>
<dbReference type="KEGG" id="rci:RRC3"/>